<dbReference type="EMBL" id="MASR01000001">
    <property type="protein sequence ID" value="OFE12792.1"/>
    <property type="molecule type" value="Genomic_DNA"/>
</dbReference>
<dbReference type="STRING" id="1524254.PHACT_06295"/>
<organism evidence="1 2">
    <name type="scientific">Pseudohongiella acticola</name>
    <dbReference type="NCBI Taxonomy" id="1524254"/>
    <lineage>
        <taxon>Bacteria</taxon>
        <taxon>Pseudomonadati</taxon>
        <taxon>Pseudomonadota</taxon>
        <taxon>Gammaproteobacteria</taxon>
        <taxon>Pseudomonadales</taxon>
        <taxon>Pseudohongiellaceae</taxon>
        <taxon>Pseudohongiella</taxon>
    </lineage>
</organism>
<dbReference type="PANTHER" id="PTHR35399:SF4">
    <property type="entry name" value="MEMBRANE PROTEIN"/>
    <property type="match status" value="1"/>
</dbReference>
<dbReference type="InterPro" id="IPR008557">
    <property type="entry name" value="PhoX"/>
</dbReference>
<dbReference type="SUPFAM" id="SSF63825">
    <property type="entry name" value="YWTD domain"/>
    <property type="match status" value="1"/>
</dbReference>
<dbReference type="AlphaFoldDB" id="A0A1E8CKG5"/>
<reference evidence="2" key="1">
    <citation type="submission" date="2016-07" db="EMBL/GenBank/DDBJ databases">
        <authorList>
            <person name="Florea S."/>
            <person name="Webb J.S."/>
            <person name="Jaromczyk J."/>
            <person name="Schardl C.L."/>
        </authorList>
    </citation>
    <scope>NUCLEOTIDE SEQUENCE [LARGE SCALE GENOMIC DNA]</scope>
    <source>
        <strain evidence="2">KCTC 42131</strain>
    </source>
</reference>
<sequence>MSQHELDNPPRRALLKSSAMAVAFAGSPAVNALQSMATQQRANAPASALMDSPYGPVAPVRDSVTGLELLQLPQGFNYATLSWSGDTMSNGQSVPLSHDGMGVIAEQGDEIILVRNHERGAGPLINALGLYDEAAMASGQHAAGGTTNIHFSRSERRELRTSPSLGGTLANCAGGVTPWGTWLSCEETTNDNSASGGRKHGYVFEVTADPAQTTGEPIVDMGRFKHEAVAVDPANSYVYLTEDNRNHSPIYRFIPNDDSQQTGALEKGGRLQAAKVVGIERAGLLVPELGQEVEVEWVDIIDPDMGPIGDLSGPYLQANEAGALSISRGEGIWYSEGLFYIVDTSAGENADGEPGQGEGAVWMLDPAENRLRCLFASTSAQMANNPDNIAVSPRGGVVLCEDGGGVGDQFGFGERVMGLQVTGDTFIFAKNNIVLSEGNISSSGKQCAPGDYRQQEVAGACFDSTGEFLFINIQTPGITFAIWGPWERGPL</sequence>
<name>A0A1E8CKG5_9GAMM</name>
<dbReference type="OrthoDB" id="9801383at2"/>
<gene>
    <name evidence="1" type="ORF">PHACT_06295</name>
</gene>
<dbReference type="PANTHER" id="PTHR35399">
    <property type="entry name" value="SLR8030 PROTEIN"/>
    <property type="match status" value="1"/>
</dbReference>
<comment type="caution">
    <text evidence="1">The sequence shown here is derived from an EMBL/GenBank/DDBJ whole genome shotgun (WGS) entry which is preliminary data.</text>
</comment>
<dbReference type="InterPro" id="IPR006311">
    <property type="entry name" value="TAT_signal"/>
</dbReference>
<evidence type="ECO:0000313" key="1">
    <source>
        <dbReference type="EMBL" id="OFE12792.1"/>
    </source>
</evidence>
<dbReference type="Proteomes" id="UP000175669">
    <property type="component" value="Unassembled WGS sequence"/>
</dbReference>
<keyword evidence="2" id="KW-1185">Reference proteome</keyword>
<protein>
    <submittedName>
        <fullName evidence="1">Phosphatase</fullName>
    </submittedName>
</protein>
<dbReference type="Pfam" id="PF05787">
    <property type="entry name" value="PhoX"/>
    <property type="match status" value="1"/>
</dbReference>
<proteinExistence type="predicted"/>
<dbReference type="PROSITE" id="PS51318">
    <property type="entry name" value="TAT"/>
    <property type="match status" value="1"/>
</dbReference>
<dbReference type="RefSeq" id="WP_070116401.1">
    <property type="nucleotide sequence ID" value="NZ_MASR01000001.1"/>
</dbReference>
<evidence type="ECO:0000313" key="2">
    <source>
        <dbReference type="Proteomes" id="UP000175669"/>
    </source>
</evidence>
<accession>A0A1E8CKG5</accession>